<proteinExistence type="predicted"/>
<gene>
    <name evidence="1" type="ORF">KTC_12910</name>
</gene>
<protein>
    <submittedName>
        <fullName evidence="1">Uncharacterized protein</fullName>
    </submittedName>
</protein>
<sequence>MFLNEKENWHISPACATESGIVEEKAPARLLAREEVDLTRSSFLLYSMSI</sequence>
<dbReference type="EMBL" id="AP019376">
    <property type="protein sequence ID" value="BBH86540.1"/>
    <property type="molecule type" value="Genomic_DNA"/>
</dbReference>
<reference evidence="1" key="1">
    <citation type="submission" date="2018-12" db="EMBL/GenBank/DDBJ databases">
        <title>Novel natural products biosynthetic potential of the class Ktedonobacteria.</title>
        <authorList>
            <person name="Zheng Y."/>
            <person name="Saitou A."/>
            <person name="Wang C.M."/>
            <person name="Toyoda A."/>
            <person name="Minakuchi Y."/>
            <person name="Sekiguchi Y."/>
            <person name="Ueda K."/>
            <person name="Takano H."/>
            <person name="Sakai Y."/>
            <person name="Yokota A."/>
            <person name="Yabe S."/>
        </authorList>
    </citation>
    <scope>NUCLEOTIDE SEQUENCE</scope>
    <source>
        <strain evidence="1">COM3</strain>
    </source>
</reference>
<accession>A0A455SGB2</accession>
<name>A0A455SGB2_9CHLR</name>
<evidence type="ECO:0000313" key="1">
    <source>
        <dbReference type="EMBL" id="BBH86540.1"/>
    </source>
</evidence>
<organism evidence="1">
    <name type="scientific">Thermosporothrix sp. COM3</name>
    <dbReference type="NCBI Taxonomy" id="2490863"/>
    <lineage>
        <taxon>Bacteria</taxon>
        <taxon>Bacillati</taxon>
        <taxon>Chloroflexota</taxon>
        <taxon>Ktedonobacteria</taxon>
        <taxon>Ktedonobacterales</taxon>
        <taxon>Thermosporotrichaceae</taxon>
        <taxon>Thermosporothrix</taxon>
    </lineage>
</organism>
<dbReference type="AlphaFoldDB" id="A0A455SGB2"/>